<dbReference type="PANTHER" id="PTHR31960">
    <property type="entry name" value="F-BOX PROTEIN PP2-A15"/>
    <property type="match status" value="1"/>
</dbReference>
<dbReference type="Proteomes" id="UP000287651">
    <property type="component" value="Unassembled WGS sequence"/>
</dbReference>
<proteinExistence type="predicted"/>
<dbReference type="EMBL" id="AMZH03000094">
    <property type="protein sequence ID" value="RRT85577.1"/>
    <property type="molecule type" value="Genomic_DNA"/>
</dbReference>
<comment type="caution">
    <text evidence="1">The sequence shown here is derived from an EMBL/GenBank/DDBJ whole genome shotgun (WGS) entry which is preliminary data.</text>
</comment>
<protein>
    <submittedName>
        <fullName evidence="1">Uncharacterized protein</fullName>
    </submittedName>
</protein>
<name>A0A427BAS2_ENSVE</name>
<gene>
    <name evidence="1" type="ORF">B296_00000928</name>
</gene>
<evidence type="ECO:0000313" key="1">
    <source>
        <dbReference type="EMBL" id="RRT85577.1"/>
    </source>
</evidence>
<evidence type="ECO:0000313" key="2">
    <source>
        <dbReference type="Proteomes" id="UP000287651"/>
    </source>
</evidence>
<sequence length="249" mass="28302">MANGAAFLWALSPVARLHRRTRSRVLATRLSCHFPVGRKPSHRSKKPRSVALLAPSIQSRDFSACFAVPAVYVRPSWGLWISAPMGARVSSLMGRETGLGDLPENCVAAVLVHLNPILDFLDRMMISKNESMNFRVDIGTSDFGYPILDLMRCMLICFMLLDCRDAYGTTLFDLWYQISPKSFFFSGLQEFWLEKSCGGLCMSIPSRALLITGIDDHRYWNYIPTEESRYHTYHLILNINDFCLSFSLK</sequence>
<organism evidence="1 2">
    <name type="scientific">Ensete ventricosum</name>
    <name type="common">Abyssinian banana</name>
    <name type="synonym">Musa ensete</name>
    <dbReference type="NCBI Taxonomy" id="4639"/>
    <lineage>
        <taxon>Eukaryota</taxon>
        <taxon>Viridiplantae</taxon>
        <taxon>Streptophyta</taxon>
        <taxon>Embryophyta</taxon>
        <taxon>Tracheophyta</taxon>
        <taxon>Spermatophyta</taxon>
        <taxon>Magnoliopsida</taxon>
        <taxon>Liliopsida</taxon>
        <taxon>Zingiberales</taxon>
        <taxon>Musaceae</taxon>
        <taxon>Ensete</taxon>
    </lineage>
</organism>
<dbReference type="AlphaFoldDB" id="A0A427BAS2"/>
<dbReference type="PANTHER" id="PTHR31960:SF30">
    <property type="entry name" value="OS04G0571300 PROTEIN"/>
    <property type="match status" value="1"/>
</dbReference>
<reference evidence="1 2" key="1">
    <citation type="journal article" date="2014" name="Agronomy (Basel)">
        <title>A Draft Genome Sequence for Ensete ventricosum, the Drought-Tolerant Tree Against Hunger.</title>
        <authorList>
            <person name="Harrison J."/>
            <person name="Moore K.A."/>
            <person name="Paszkiewicz K."/>
            <person name="Jones T."/>
            <person name="Grant M."/>
            <person name="Ambacheew D."/>
            <person name="Muzemil S."/>
            <person name="Studholme D.J."/>
        </authorList>
    </citation>
    <scope>NUCLEOTIDE SEQUENCE [LARGE SCALE GENOMIC DNA]</scope>
</reference>
<accession>A0A427BAS2</accession>